<dbReference type="EMBL" id="BPVZ01000061">
    <property type="protein sequence ID" value="GKV22760.1"/>
    <property type="molecule type" value="Genomic_DNA"/>
</dbReference>
<dbReference type="Proteomes" id="UP001054252">
    <property type="component" value="Unassembled WGS sequence"/>
</dbReference>
<evidence type="ECO:0000313" key="2">
    <source>
        <dbReference type="Proteomes" id="UP001054252"/>
    </source>
</evidence>
<gene>
    <name evidence="1" type="ORF">SLEP1_g32591</name>
</gene>
<proteinExistence type="predicted"/>
<comment type="caution">
    <text evidence="1">The sequence shown here is derived from an EMBL/GenBank/DDBJ whole genome shotgun (WGS) entry which is preliminary data.</text>
</comment>
<organism evidence="1 2">
    <name type="scientific">Rubroshorea leprosula</name>
    <dbReference type="NCBI Taxonomy" id="152421"/>
    <lineage>
        <taxon>Eukaryota</taxon>
        <taxon>Viridiplantae</taxon>
        <taxon>Streptophyta</taxon>
        <taxon>Embryophyta</taxon>
        <taxon>Tracheophyta</taxon>
        <taxon>Spermatophyta</taxon>
        <taxon>Magnoliopsida</taxon>
        <taxon>eudicotyledons</taxon>
        <taxon>Gunneridae</taxon>
        <taxon>Pentapetalae</taxon>
        <taxon>rosids</taxon>
        <taxon>malvids</taxon>
        <taxon>Malvales</taxon>
        <taxon>Dipterocarpaceae</taxon>
        <taxon>Rubroshorea</taxon>
    </lineage>
</organism>
<reference evidence="1 2" key="1">
    <citation type="journal article" date="2021" name="Commun. Biol.">
        <title>The genome of Shorea leprosula (Dipterocarpaceae) highlights the ecological relevance of drought in aseasonal tropical rainforests.</title>
        <authorList>
            <person name="Ng K.K.S."/>
            <person name="Kobayashi M.J."/>
            <person name="Fawcett J.A."/>
            <person name="Hatakeyama M."/>
            <person name="Paape T."/>
            <person name="Ng C.H."/>
            <person name="Ang C.C."/>
            <person name="Tnah L.H."/>
            <person name="Lee C.T."/>
            <person name="Nishiyama T."/>
            <person name="Sese J."/>
            <person name="O'Brien M.J."/>
            <person name="Copetti D."/>
            <person name="Mohd Noor M.I."/>
            <person name="Ong R.C."/>
            <person name="Putra M."/>
            <person name="Sireger I.Z."/>
            <person name="Indrioko S."/>
            <person name="Kosugi Y."/>
            <person name="Izuno A."/>
            <person name="Isagi Y."/>
            <person name="Lee S.L."/>
            <person name="Shimizu K.K."/>
        </authorList>
    </citation>
    <scope>NUCLEOTIDE SEQUENCE [LARGE SCALE GENOMIC DNA]</scope>
    <source>
        <strain evidence="1">214</strain>
    </source>
</reference>
<evidence type="ECO:0000313" key="1">
    <source>
        <dbReference type="EMBL" id="GKV22760.1"/>
    </source>
</evidence>
<sequence length="37" mass="4499">MLNNPSMLKHQKIHEQRLNYVLVPPFQEGILNWKLLR</sequence>
<accession>A0AAV5KDZ1</accession>
<protein>
    <submittedName>
        <fullName evidence="1">Uncharacterized protein</fullName>
    </submittedName>
</protein>
<name>A0AAV5KDZ1_9ROSI</name>
<keyword evidence="2" id="KW-1185">Reference proteome</keyword>
<dbReference type="AlphaFoldDB" id="A0AAV5KDZ1"/>